<sequence>MSEAGLGPAVVGAVTALIAAYKNAGSIVDNIKEQRKARGALPPSDELEEAIQEGHWEIEKIQAHGVQRFGAAYEQGDDIAYRALRDLTIEVQSAFLTLAGRDDGAINFEPCIDSAIGARLRAVNILNDLYLRQQKCARSKSTTASDVSTSPRASQVKPLSDILQPSSDEMKEVAELSTAKPPITRRATLESNSSGKPESEKSSGSVRLSRKSSWGVFKILHRNSSAGQTMETAIPVSPQTAGPAPYVVSPFLSPQPMPISPSAGPMYGAPSPQIMTPPISPISTVSSVDVLAAAGFCKGAYLVQQATLGKGLQLSAKNLEWTCHCRKCPFTIPAANEQGRPRFDDRAHSTTKLRWRSLLLFKSHLSCSQKKKRMYKCLMCVMLRESSGTYDGEQDLFEHMSAHQGGVLNGIELWGPLCLEQNGVRIGSETTFDICFAENPRFALPESAFEMGIATEIVEADGREIYR</sequence>
<keyword evidence="3" id="KW-1185">Reference proteome</keyword>
<feature type="compositionally biased region" description="Polar residues" evidence="1">
    <location>
        <begin position="140"/>
        <end position="153"/>
    </location>
</feature>
<feature type="compositionally biased region" description="Low complexity" evidence="1">
    <location>
        <begin position="190"/>
        <end position="207"/>
    </location>
</feature>
<protein>
    <submittedName>
        <fullName evidence="2">Uncharacterized protein</fullName>
    </submittedName>
</protein>
<gene>
    <name evidence="2" type="ORF">PV04_08300</name>
</gene>
<dbReference type="EMBL" id="KN846960">
    <property type="protein sequence ID" value="KIW66096.1"/>
    <property type="molecule type" value="Genomic_DNA"/>
</dbReference>
<accession>A0A0D2CLI5</accession>
<reference evidence="2 3" key="1">
    <citation type="submission" date="2015-01" db="EMBL/GenBank/DDBJ databases">
        <title>The Genome Sequence of Capronia semiimmersa CBS27337.</title>
        <authorList>
            <consortium name="The Broad Institute Genomics Platform"/>
            <person name="Cuomo C."/>
            <person name="de Hoog S."/>
            <person name="Gorbushina A."/>
            <person name="Stielow B."/>
            <person name="Teixiera M."/>
            <person name="Abouelleil A."/>
            <person name="Chapman S.B."/>
            <person name="Priest M."/>
            <person name="Young S.K."/>
            <person name="Wortman J."/>
            <person name="Nusbaum C."/>
            <person name="Birren B."/>
        </authorList>
    </citation>
    <scope>NUCLEOTIDE SEQUENCE [LARGE SCALE GENOMIC DNA]</scope>
    <source>
        <strain evidence="2 3">CBS 27337</strain>
    </source>
</reference>
<dbReference type="HOGENOM" id="CLU_036220_0_0_1"/>
<feature type="region of interest" description="Disordered" evidence="1">
    <location>
        <begin position="140"/>
        <end position="207"/>
    </location>
</feature>
<dbReference type="AlphaFoldDB" id="A0A0D2CLI5"/>
<name>A0A0D2CLI5_9EURO</name>
<organism evidence="2 3">
    <name type="scientific">Phialophora macrospora</name>
    <dbReference type="NCBI Taxonomy" id="1851006"/>
    <lineage>
        <taxon>Eukaryota</taxon>
        <taxon>Fungi</taxon>
        <taxon>Dikarya</taxon>
        <taxon>Ascomycota</taxon>
        <taxon>Pezizomycotina</taxon>
        <taxon>Eurotiomycetes</taxon>
        <taxon>Chaetothyriomycetidae</taxon>
        <taxon>Chaetothyriales</taxon>
        <taxon>Herpotrichiellaceae</taxon>
        <taxon>Phialophora</taxon>
    </lineage>
</organism>
<evidence type="ECO:0000256" key="1">
    <source>
        <dbReference type="SAM" id="MobiDB-lite"/>
    </source>
</evidence>
<proteinExistence type="predicted"/>
<evidence type="ECO:0000313" key="2">
    <source>
        <dbReference type="EMBL" id="KIW66096.1"/>
    </source>
</evidence>
<dbReference type="Proteomes" id="UP000054266">
    <property type="component" value="Unassembled WGS sequence"/>
</dbReference>
<evidence type="ECO:0000313" key="3">
    <source>
        <dbReference type="Proteomes" id="UP000054266"/>
    </source>
</evidence>